<keyword evidence="4" id="KW-1185">Reference proteome</keyword>
<evidence type="ECO:0000313" key="4">
    <source>
        <dbReference type="Proteomes" id="UP000822688"/>
    </source>
</evidence>
<name>A0A8T0HFT8_CERPU</name>
<proteinExistence type="predicted"/>
<gene>
    <name evidence="2" type="ORF">KC19_6G094000</name>
    <name evidence="3" type="ORF">KC19_6G094200</name>
</gene>
<feature type="compositionally biased region" description="Acidic residues" evidence="1">
    <location>
        <begin position="110"/>
        <end position="125"/>
    </location>
</feature>
<sequence>MAPSAPITLPAPLPAPAFGSSDRLGVQSNGHSLGSAQKVPGKSNLKQKPTTPSTSHSGNGTSTGEGKEARFGDAVEDGGERGQGEGERGTRVQWIDNYGKDLTQVFEFEPSSDSDDSEDDDDDSDSSQACTCVIQ</sequence>
<evidence type="ECO:0000313" key="2">
    <source>
        <dbReference type="EMBL" id="KAG0569487.1"/>
    </source>
</evidence>
<dbReference type="EMBL" id="CM026427">
    <property type="protein sequence ID" value="KAG0569487.1"/>
    <property type="molecule type" value="Genomic_DNA"/>
</dbReference>
<dbReference type="AlphaFoldDB" id="A0A8T0HFT8"/>
<evidence type="ECO:0000313" key="3">
    <source>
        <dbReference type="EMBL" id="KAG0569490.1"/>
    </source>
</evidence>
<feature type="region of interest" description="Disordered" evidence="1">
    <location>
        <begin position="1"/>
        <end position="135"/>
    </location>
</feature>
<feature type="compositionally biased region" description="Basic and acidic residues" evidence="1">
    <location>
        <begin position="65"/>
        <end position="90"/>
    </location>
</feature>
<dbReference type="PANTHER" id="PTHR33401">
    <property type="entry name" value="LIGHT-HARVESTING COMPLEX-LIKE PROTEIN OHP2, CHLOROPLASTIC"/>
    <property type="match status" value="1"/>
</dbReference>
<comment type="caution">
    <text evidence="2">The sequence shown here is derived from an EMBL/GenBank/DDBJ whole genome shotgun (WGS) entry which is preliminary data.</text>
</comment>
<dbReference type="Proteomes" id="UP000822688">
    <property type="component" value="Chromosome 6"/>
</dbReference>
<dbReference type="EMBL" id="CM026427">
    <property type="protein sequence ID" value="KAG0569490.1"/>
    <property type="molecule type" value="Genomic_DNA"/>
</dbReference>
<protein>
    <submittedName>
        <fullName evidence="2">Uncharacterized protein</fullName>
    </submittedName>
</protein>
<dbReference type="PANTHER" id="PTHR33401:SF13">
    <property type="entry name" value="EXPRESSED PROTEIN"/>
    <property type="match status" value="1"/>
</dbReference>
<feature type="compositionally biased region" description="Low complexity" evidence="1">
    <location>
        <begin position="50"/>
        <end position="64"/>
    </location>
</feature>
<reference evidence="2 4" key="1">
    <citation type="submission" date="2020-06" db="EMBL/GenBank/DDBJ databases">
        <title>WGS assembly of Ceratodon purpureus strain R40.</title>
        <authorList>
            <person name="Carey S.B."/>
            <person name="Jenkins J."/>
            <person name="Shu S."/>
            <person name="Lovell J.T."/>
            <person name="Sreedasyam A."/>
            <person name="Maumus F."/>
            <person name="Tiley G.P."/>
            <person name="Fernandez-Pozo N."/>
            <person name="Barry K."/>
            <person name="Chen C."/>
            <person name="Wang M."/>
            <person name="Lipzen A."/>
            <person name="Daum C."/>
            <person name="Saski C.A."/>
            <person name="Payton A.C."/>
            <person name="Mcbreen J.C."/>
            <person name="Conrad R.E."/>
            <person name="Kollar L.M."/>
            <person name="Olsson S."/>
            <person name="Huttunen S."/>
            <person name="Landis J.B."/>
            <person name="Wickett N.J."/>
            <person name="Johnson M.G."/>
            <person name="Rensing S.A."/>
            <person name="Grimwood J."/>
            <person name="Schmutz J."/>
            <person name="Mcdaniel S.F."/>
        </authorList>
    </citation>
    <scope>NUCLEOTIDE SEQUENCE [LARGE SCALE GENOMIC DNA]</scope>
    <source>
        <strain evidence="2 4">R40</strain>
    </source>
</reference>
<feature type="compositionally biased region" description="Polar residues" evidence="1">
    <location>
        <begin position="26"/>
        <end position="35"/>
    </location>
</feature>
<organism evidence="2 4">
    <name type="scientific">Ceratodon purpureus</name>
    <name type="common">Fire moss</name>
    <name type="synonym">Dicranum purpureum</name>
    <dbReference type="NCBI Taxonomy" id="3225"/>
    <lineage>
        <taxon>Eukaryota</taxon>
        <taxon>Viridiplantae</taxon>
        <taxon>Streptophyta</taxon>
        <taxon>Embryophyta</taxon>
        <taxon>Bryophyta</taxon>
        <taxon>Bryophytina</taxon>
        <taxon>Bryopsida</taxon>
        <taxon>Dicranidae</taxon>
        <taxon>Pseudoditrichales</taxon>
        <taxon>Ditrichaceae</taxon>
        <taxon>Ceratodon</taxon>
    </lineage>
</organism>
<accession>A0A8T0HFT8</accession>
<evidence type="ECO:0000256" key="1">
    <source>
        <dbReference type="SAM" id="MobiDB-lite"/>
    </source>
</evidence>
<dbReference type="OrthoDB" id="1875894at2759"/>